<keyword evidence="1" id="KW-0732">Signal</keyword>
<dbReference type="AlphaFoldDB" id="A0A644ZAI8"/>
<sequence>MRRSVALVLVLCLVASFAFAQGAKEQAEVVRYGELDTMYVDKDGDMVADPPSDSKQWLDPDTLVFAYAPVEDPAVYEEVFVDFQKHLEAKTGKKVRWFAVTSYATQIEAMRAGRLHVSGFAAGTVQDAVNTGGFVPMVIMGAETGMTGYKMAIIAHKNSGIKTIDDLRGKTIAFVSESSNSGYSAPRAILYDQFKMLPTKDYKVAFSGKHDNSIAGVFNGDYDAGAIADTVLQRMVAGNRVPDPAEWMTLIFESQTFPPTAWGVNYRINPDLQAKIRDAFLSYNWAGTLMKETWPENDRFITVSYEKDYAITRAIRTGSEEVAKLLGE</sequence>
<gene>
    <name evidence="2" type="ORF">SDC9_84328</name>
</gene>
<dbReference type="PANTHER" id="PTHR35841:SF1">
    <property type="entry name" value="PHOSPHONATES-BINDING PERIPLASMIC PROTEIN"/>
    <property type="match status" value="1"/>
</dbReference>
<dbReference type="NCBIfam" id="TIGR01098">
    <property type="entry name" value="3A0109s03R"/>
    <property type="match status" value="1"/>
</dbReference>
<dbReference type="PANTHER" id="PTHR35841">
    <property type="entry name" value="PHOSPHONATES-BINDING PERIPLASMIC PROTEIN"/>
    <property type="match status" value="1"/>
</dbReference>
<organism evidence="2">
    <name type="scientific">bioreactor metagenome</name>
    <dbReference type="NCBI Taxonomy" id="1076179"/>
    <lineage>
        <taxon>unclassified sequences</taxon>
        <taxon>metagenomes</taxon>
        <taxon>ecological metagenomes</taxon>
    </lineage>
</organism>
<dbReference type="Pfam" id="PF12974">
    <property type="entry name" value="Phosphonate-bd"/>
    <property type="match status" value="1"/>
</dbReference>
<dbReference type="GO" id="GO:0043190">
    <property type="term" value="C:ATP-binding cassette (ABC) transporter complex"/>
    <property type="evidence" value="ECO:0007669"/>
    <property type="project" value="InterPro"/>
</dbReference>
<proteinExistence type="predicted"/>
<reference evidence="2" key="1">
    <citation type="submission" date="2019-08" db="EMBL/GenBank/DDBJ databases">
        <authorList>
            <person name="Kucharzyk K."/>
            <person name="Murdoch R.W."/>
            <person name="Higgins S."/>
            <person name="Loffler F."/>
        </authorList>
    </citation>
    <scope>NUCLEOTIDE SEQUENCE</scope>
</reference>
<dbReference type="EMBL" id="VSSQ01008040">
    <property type="protein sequence ID" value="MPM37709.1"/>
    <property type="molecule type" value="Genomic_DNA"/>
</dbReference>
<accession>A0A644ZAI8</accession>
<dbReference type="InterPro" id="IPR005770">
    <property type="entry name" value="PhnD"/>
</dbReference>
<protein>
    <recommendedName>
        <fullName evidence="3">Phosphate-import protein PhnD</fullName>
    </recommendedName>
</protein>
<evidence type="ECO:0000256" key="1">
    <source>
        <dbReference type="ARBA" id="ARBA00022729"/>
    </source>
</evidence>
<name>A0A644ZAI8_9ZZZZ</name>
<dbReference type="Gene3D" id="3.40.190.10">
    <property type="entry name" value="Periplasmic binding protein-like II"/>
    <property type="match status" value="2"/>
</dbReference>
<evidence type="ECO:0000313" key="2">
    <source>
        <dbReference type="EMBL" id="MPM37709.1"/>
    </source>
</evidence>
<dbReference type="GO" id="GO:0055085">
    <property type="term" value="P:transmembrane transport"/>
    <property type="evidence" value="ECO:0007669"/>
    <property type="project" value="InterPro"/>
</dbReference>
<evidence type="ECO:0008006" key="3">
    <source>
        <dbReference type="Google" id="ProtNLM"/>
    </source>
</evidence>
<comment type="caution">
    <text evidence="2">The sequence shown here is derived from an EMBL/GenBank/DDBJ whole genome shotgun (WGS) entry which is preliminary data.</text>
</comment>
<dbReference type="SUPFAM" id="SSF53850">
    <property type="entry name" value="Periplasmic binding protein-like II"/>
    <property type="match status" value="1"/>
</dbReference>